<dbReference type="GO" id="GO:0004300">
    <property type="term" value="F:enoyl-CoA hydratase activity"/>
    <property type="evidence" value="ECO:0007669"/>
    <property type="project" value="UniProtKB-EC"/>
</dbReference>
<sequence length="273" mass="28628">MTEGVAQDQTGAGTGAVVVEQRGAAVWLRINRPDALNSLNPDVVGGLEQGLDRAESDAAVRCVVLTGTGRAFCAGADLKFVRQAGDGAGEAQNRFLERVGVLLGRIETFPKPVIAAVNGLALAGGLETVLCCDIVVAASGARLGDAHANYGLLPGGGASIRLPRKIGVNRAKQLIFTGDFLPATDPTWAGLINSVVPDGELEQAVNALTDTLASRSPLAMRRAKQLVNDGLEQPMETGLRLELLASALHQHSEDMTEGLRAFQEKRSPQFSGR</sequence>
<dbReference type="InterPro" id="IPR001753">
    <property type="entry name" value="Enoyl-CoA_hydra/iso"/>
</dbReference>
<evidence type="ECO:0000313" key="6">
    <source>
        <dbReference type="EMBL" id="SFE40606.1"/>
    </source>
</evidence>
<protein>
    <submittedName>
        <fullName evidence="6">Enoyl-CoA hydratase/carnithine racemase</fullName>
    </submittedName>
</protein>
<evidence type="ECO:0000256" key="2">
    <source>
        <dbReference type="ARBA" id="ARBA00023239"/>
    </source>
</evidence>
<dbReference type="Gene3D" id="1.10.12.10">
    <property type="entry name" value="Lyase 2-enoyl-coa Hydratase, Chain A, domain 2"/>
    <property type="match status" value="1"/>
</dbReference>
<dbReference type="FunFam" id="1.10.12.10:FF:000001">
    <property type="entry name" value="Probable enoyl-CoA hydratase, mitochondrial"/>
    <property type="match status" value="1"/>
</dbReference>
<evidence type="ECO:0000313" key="7">
    <source>
        <dbReference type="Proteomes" id="UP000198589"/>
    </source>
</evidence>
<reference evidence="7" key="1">
    <citation type="submission" date="2016-10" db="EMBL/GenBank/DDBJ databases">
        <authorList>
            <person name="Varghese N."/>
            <person name="Submissions S."/>
        </authorList>
    </citation>
    <scope>NUCLEOTIDE SEQUENCE [LARGE SCALE GENOMIC DNA]</scope>
    <source>
        <strain evidence="7">DSM 46838</strain>
    </source>
</reference>
<dbReference type="AlphaFoldDB" id="A0A1I2A9T7"/>
<comment type="similarity">
    <text evidence="1 5">Belongs to the enoyl-CoA hydratase/isomerase family.</text>
</comment>
<keyword evidence="2" id="KW-0456">Lyase</keyword>
<evidence type="ECO:0000256" key="1">
    <source>
        <dbReference type="ARBA" id="ARBA00005254"/>
    </source>
</evidence>
<proteinExistence type="inferred from homology"/>
<evidence type="ECO:0000256" key="4">
    <source>
        <dbReference type="ARBA" id="ARBA00023717"/>
    </source>
</evidence>
<dbReference type="InterPro" id="IPR029045">
    <property type="entry name" value="ClpP/crotonase-like_dom_sf"/>
</dbReference>
<dbReference type="Gene3D" id="3.90.226.10">
    <property type="entry name" value="2-enoyl-CoA Hydratase, Chain A, domain 1"/>
    <property type="match status" value="1"/>
</dbReference>
<comment type="catalytic activity">
    <reaction evidence="3">
        <text>a (3S)-3-hydroxyacyl-CoA = a (2E)-enoyl-CoA + H2O</text>
        <dbReference type="Rhea" id="RHEA:16105"/>
        <dbReference type="ChEBI" id="CHEBI:15377"/>
        <dbReference type="ChEBI" id="CHEBI:57318"/>
        <dbReference type="ChEBI" id="CHEBI:58856"/>
        <dbReference type="EC" id="4.2.1.17"/>
    </reaction>
</comment>
<dbReference type="Proteomes" id="UP000198589">
    <property type="component" value="Unassembled WGS sequence"/>
</dbReference>
<dbReference type="InterPro" id="IPR014748">
    <property type="entry name" value="Enoyl-CoA_hydra_C"/>
</dbReference>
<dbReference type="PROSITE" id="PS00166">
    <property type="entry name" value="ENOYL_COA_HYDRATASE"/>
    <property type="match status" value="1"/>
</dbReference>
<dbReference type="SUPFAM" id="SSF52096">
    <property type="entry name" value="ClpP/crotonase"/>
    <property type="match status" value="1"/>
</dbReference>
<accession>A0A1I2A9T7</accession>
<organism evidence="6 7">
    <name type="scientific">Blastococcus tunisiensis</name>
    <dbReference type="NCBI Taxonomy" id="1798228"/>
    <lineage>
        <taxon>Bacteria</taxon>
        <taxon>Bacillati</taxon>
        <taxon>Actinomycetota</taxon>
        <taxon>Actinomycetes</taxon>
        <taxon>Geodermatophilales</taxon>
        <taxon>Geodermatophilaceae</taxon>
        <taxon>Blastococcus</taxon>
    </lineage>
</organism>
<dbReference type="RefSeq" id="WP_217640593.1">
    <property type="nucleotide sequence ID" value="NZ_FOND01000003.1"/>
</dbReference>
<dbReference type="GO" id="GO:0006635">
    <property type="term" value="P:fatty acid beta-oxidation"/>
    <property type="evidence" value="ECO:0007669"/>
    <property type="project" value="TreeGrafter"/>
</dbReference>
<dbReference type="EMBL" id="FOND01000003">
    <property type="protein sequence ID" value="SFE40606.1"/>
    <property type="molecule type" value="Genomic_DNA"/>
</dbReference>
<dbReference type="Pfam" id="PF00378">
    <property type="entry name" value="ECH_1"/>
    <property type="match status" value="1"/>
</dbReference>
<dbReference type="PANTHER" id="PTHR11941">
    <property type="entry name" value="ENOYL-COA HYDRATASE-RELATED"/>
    <property type="match status" value="1"/>
</dbReference>
<dbReference type="STRING" id="1798228.SAMN05216574_103262"/>
<comment type="catalytic activity">
    <reaction evidence="4">
        <text>a 4-saturated-(3S)-3-hydroxyacyl-CoA = a (3E)-enoyl-CoA + H2O</text>
        <dbReference type="Rhea" id="RHEA:20724"/>
        <dbReference type="ChEBI" id="CHEBI:15377"/>
        <dbReference type="ChEBI" id="CHEBI:58521"/>
        <dbReference type="ChEBI" id="CHEBI:137480"/>
        <dbReference type="EC" id="4.2.1.17"/>
    </reaction>
</comment>
<evidence type="ECO:0000256" key="3">
    <source>
        <dbReference type="ARBA" id="ARBA00023709"/>
    </source>
</evidence>
<dbReference type="PANTHER" id="PTHR11941:SF54">
    <property type="entry name" value="ENOYL-COA HYDRATASE, MITOCHONDRIAL"/>
    <property type="match status" value="1"/>
</dbReference>
<dbReference type="InterPro" id="IPR018376">
    <property type="entry name" value="Enoyl-CoA_hyd/isom_CS"/>
</dbReference>
<keyword evidence="7" id="KW-1185">Reference proteome</keyword>
<name>A0A1I2A9T7_9ACTN</name>
<dbReference type="CDD" id="cd06558">
    <property type="entry name" value="crotonase-like"/>
    <property type="match status" value="1"/>
</dbReference>
<gene>
    <name evidence="6" type="ORF">SAMN05216574_103262</name>
</gene>
<evidence type="ECO:0000256" key="5">
    <source>
        <dbReference type="RuleBase" id="RU003707"/>
    </source>
</evidence>